<keyword evidence="2" id="KW-0175">Coiled coil</keyword>
<keyword evidence="3" id="KW-0812">Transmembrane</keyword>
<dbReference type="Pfam" id="PF25876">
    <property type="entry name" value="HH_MFP_RND"/>
    <property type="match status" value="1"/>
</dbReference>
<dbReference type="KEGG" id="cep:Cri9333_2455"/>
<dbReference type="STRING" id="1173022.Cri9333_2455"/>
<dbReference type="PANTHER" id="PTHR30469">
    <property type="entry name" value="MULTIDRUG RESISTANCE PROTEIN MDTA"/>
    <property type="match status" value="1"/>
</dbReference>
<feature type="domain" description="CusB-like beta-barrel" evidence="5">
    <location>
        <begin position="336"/>
        <end position="406"/>
    </location>
</feature>
<evidence type="ECO:0000259" key="6">
    <source>
        <dbReference type="Pfam" id="PF25989"/>
    </source>
</evidence>
<dbReference type="GO" id="GO:0015562">
    <property type="term" value="F:efflux transmembrane transporter activity"/>
    <property type="evidence" value="ECO:0007669"/>
    <property type="project" value="TreeGrafter"/>
</dbReference>
<dbReference type="eggNOG" id="COG0845">
    <property type="taxonomic scope" value="Bacteria"/>
</dbReference>
<dbReference type="Gene3D" id="2.40.30.170">
    <property type="match status" value="1"/>
</dbReference>
<gene>
    <name evidence="7" type="ORF">Cri9333_2455</name>
</gene>
<dbReference type="SUPFAM" id="SSF111369">
    <property type="entry name" value="HlyD-like secretion proteins"/>
    <property type="match status" value="3"/>
</dbReference>
<keyword evidence="8" id="KW-1185">Reference proteome</keyword>
<reference evidence="7 8" key="1">
    <citation type="submission" date="2012-06" db="EMBL/GenBank/DDBJ databases">
        <title>Finished chromosome of genome of Crinalium epipsammum PCC 9333.</title>
        <authorList>
            <consortium name="US DOE Joint Genome Institute"/>
            <person name="Gugger M."/>
            <person name="Coursin T."/>
            <person name="Rippka R."/>
            <person name="Tandeau De Marsac N."/>
            <person name="Huntemann M."/>
            <person name="Wei C.-L."/>
            <person name="Han J."/>
            <person name="Detter J.C."/>
            <person name="Han C."/>
            <person name="Tapia R."/>
            <person name="Davenport K."/>
            <person name="Daligault H."/>
            <person name="Erkkila T."/>
            <person name="Gu W."/>
            <person name="Munk A.C.C."/>
            <person name="Teshima H."/>
            <person name="Xu Y."/>
            <person name="Chain P."/>
            <person name="Chen A."/>
            <person name="Krypides N."/>
            <person name="Mavromatis K."/>
            <person name="Markowitz V."/>
            <person name="Szeto E."/>
            <person name="Ivanova N."/>
            <person name="Mikhailova N."/>
            <person name="Ovchinnikova G."/>
            <person name="Pagani I."/>
            <person name="Pati A."/>
            <person name="Goodwin L."/>
            <person name="Peters L."/>
            <person name="Pitluck S."/>
            <person name="Woyke T."/>
            <person name="Kerfeld C."/>
        </authorList>
    </citation>
    <scope>NUCLEOTIDE SEQUENCE [LARGE SCALE GENOMIC DNA]</scope>
    <source>
        <strain evidence="7 8">PCC 9333</strain>
    </source>
</reference>
<dbReference type="InterPro" id="IPR058624">
    <property type="entry name" value="MdtA-like_HH"/>
</dbReference>
<protein>
    <submittedName>
        <fullName evidence="7">Efflux transporter, RND family, MFP subunit</fullName>
    </submittedName>
</protein>
<dbReference type="RefSeq" id="WP_015203436.1">
    <property type="nucleotide sequence ID" value="NC_019753.1"/>
</dbReference>
<evidence type="ECO:0000256" key="2">
    <source>
        <dbReference type="SAM" id="Coils"/>
    </source>
</evidence>
<evidence type="ECO:0000256" key="3">
    <source>
        <dbReference type="SAM" id="Phobius"/>
    </source>
</evidence>
<comment type="similarity">
    <text evidence="1">Belongs to the membrane fusion protein (MFP) (TC 8.A.1) family.</text>
</comment>
<evidence type="ECO:0000313" key="7">
    <source>
        <dbReference type="EMBL" id="AFZ13322.1"/>
    </source>
</evidence>
<dbReference type="Gene3D" id="2.40.420.20">
    <property type="match status" value="1"/>
</dbReference>
<organism evidence="7 8">
    <name type="scientific">Crinalium epipsammum PCC 9333</name>
    <dbReference type="NCBI Taxonomy" id="1173022"/>
    <lineage>
        <taxon>Bacteria</taxon>
        <taxon>Bacillati</taxon>
        <taxon>Cyanobacteriota</taxon>
        <taxon>Cyanophyceae</taxon>
        <taxon>Gomontiellales</taxon>
        <taxon>Gomontiellaceae</taxon>
        <taxon>Crinalium</taxon>
    </lineage>
</organism>
<dbReference type="GO" id="GO:1990281">
    <property type="term" value="C:efflux pump complex"/>
    <property type="evidence" value="ECO:0007669"/>
    <property type="project" value="TreeGrafter"/>
</dbReference>
<feature type="coiled-coil region" evidence="2">
    <location>
        <begin position="166"/>
        <end position="221"/>
    </location>
</feature>
<dbReference type="Pfam" id="PF25989">
    <property type="entry name" value="YknX_C"/>
    <property type="match status" value="1"/>
</dbReference>
<dbReference type="OrthoDB" id="264111at2"/>
<proteinExistence type="inferred from homology"/>
<feature type="domain" description="YknX-like C-terminal permuted SH3-like" evidence="6">
    <location>
        <begin position="413"/>
        <end position="488"/>
    </location>
</feature>
<dbReference type="Pfam" id="PF25954">
    <property type="entry name" value="Beta-barrel_RND_2"/>
    <property type="match status" value="1"/>
</dbReference>
<dbReference type="InterPro" id="IPR058792">
    <property type="entry name" value="Beta-barrel_RND_2"/>
</dbReference>
<dbReference type="EMBL" id="CP003620">
    <property type="protein sequence ID" value="AFZ13322.1"/>
    <property type="molecule type" value="Genomic_DNA"/>
</dbReference>
<dbReference type="Gene3D" id="2.40.50.100">
    <property type="match status" value="2"/>
</dbReference>
<keyword evidence="3" id="KW-0472">Membrane</keyword>
<feature type="transmembrane region" description="Helical" evidence="3">
    <location>
        <begin position="52"/>
        <end position="71"/>
    </location>
</feature>
<evidence type="ECO:0000259" key="4">
    <source>
        <dbReference type="Pfam" id="PF25876"/>
    </source>
</evidence>
<evidence type="ECO:0000259" key="5">
    <source>
        <dbReference type="Pfam" id="PF25954"/>
    </source>
</evidence>
<dbReference type="AlphaFoldDB" id="K9W0P7"/>
<dbReference type="Gene3D" id="1.10.287.470">
    <property type="entry name" value="Helix hairpin bin"/>
    <property type="match status" value="3"/>
</dbReference>
<dbReference type="HOGENOM" id="CLU_018816_1_3_3"/>
<dbReference type="InterPro" id="IPR058637">
    <property type="entry name" value="YknX-like_C"/>
</dbReference>
<dbReference type="PATRIC" id="fig|1173022.3.peg.2652"/>
<dbReference type="PANTHER" id="PTHR30469:SF15">
    <property type="entry name" value="HLYD FAMILY OF SECRETION PROTEINS"/>
    <property type="match status" value="1"/>
</dbReference>
<dbReference type="Proteomes" id="UP000010472">
    <property type="component" value="Chromosome"/>
</dbReference>
<sequence length="494" mass="51920">MTYKYVSDEPTDERTETLITPSEIPDEFELDEFDSVVDDKPKSGWFAGKRGVFVGMVLGIVLAIIGTRLLAPKSAAPVAKTTTTTKTAAQMSVTLAPVAVTSVARTLEATGTVAAYDMLPVLPQTSGLQIKQVLADEGSTVRVGQILAVLDNSVLQSQLSDAVAKLEAAQAGVQQKRAALAQAQAAVEQARAGVRQAQATVAQNQANLVQAQKSLKRYQQLADQGAIPTQELETRSTTVATAAEAVRAAQANVSNAQASISSAQANVSSAEANINSAIAEVRGSQARLQQIQTQLGQTQVLAPASGAIAERFARVGDISSANQKLFTIIRNSYLELQAKVPEVQLKEISIGAPVIVNSNSDSRIRLQGKVREIAPIVDQQTRQGTVKIDLPASPLLRAGMFLQAGITVEQSQGLTVPAKAVLPQENGKAIVYVLEGENTARARPVEIGATMGGGDLSTAKIEIKSGLKQGDRVIVAGAGYLKDGDKVQAVTINN</sequence>
<feature type="coiled-coil region" evidence="2">
    <location>
        <begin position="246"/>
        <end position="280"/>
    </location>
</feature>
<keyword evidence="3" id="KW-1133">Transmembrane helix</keyword>
<feature type="domain" description="Multidrug resistance protein MdtA-like alpha-helical hairpin" evidence="4">
    <location>
        <begin position="195"/>
        <end position="266"/>
    </location>
</feature>
<evidence type="ECO:0000313" key="8">
    <source>
        <dbReference type="Proteomes" id="UP000010472"/>
    </source>
</evidence>
<dbReference type="InterPro" id="IPR006143">
    <property type="entry name" value="RND_pump_MFP"/>
</dbReference>
<name>K9W0P7_9CYAN</name>
<dbReference type="NCBIfam" id="TIGR01730">
    <property type="entry name" value="RND_mfp"/>
    <property type="match status" value="1"/>
</dbReference>
<accession>K9W0P7</accession>
<evidence type="ECO:0000256" key="1">
    <source>
        <dbReference type="ARBA" id="ARBA00009477"/>
    </source>
</evidence>